<keyword evidence="2" id="KW-0418">Kinase</keyword>
<proteinExistence type="predicted"/>
<evidence type="ECO:0000313" key="2">
    <source>
        <dbReference type="EMBL" id="ANQ08705.1"/>
    </source>
</evidence>
<feature type="region of interest" description="Disordered" evidence="1">
    <location>
        <begin position="29"/>
        <end position="65"/>
    </location>
</feature>
<dbReference type="Proteomes" id="UP000092716">
    <property type="component" value="Chromosome 10"/>
</dbReference>
<feature type="compositionally biased region" description="Basic residues" evidence="1">
    <location>
        <begin position="95"/>
        <end position="105"/>
    </location>
</feature>
<feature type="compositionally biased region" description="Basic and acidic residues" evidence="1">
    <location>
        <begin position="293"/>
        <end position="302"/>
    </location>
</feature>
<dbReference type="EMBL" id="CP016248">
    <property type="protein sequence ID" value="ANQ08705.1"/>
    <property type="molecule type" value="Genomic_DNA"/>
</dbReference>
<protein>
    <submittedName>
        <fullName evidence="2">Phosphatidylinositol 3-kinase</fullName>
    </submittedName>
</protein>
<feature type="region of interest" description="Disordered" evidence="1">
    <location>
        <begin position="95"/>
        <end position="162"/>
    </location>
</feature>
<feature type="region of interest" description="Disordered" evidence="1">
    <location>
        <begin position="274"/>
        <end position="312"/>
    </location>
</feature>
<dbReference type="GeneID" id="30909742"/>
<dbReference type="GO" id="GO:0016301">
    <property type="term" value="F:kinase activity"/>
    <property type="evidence" value="ECO:0007669"/>
    <property type="project" value="UniProtKB-KW"/>
</dbReference>
<reference evidence="3" key="1">
    <citation type="submission" date="2016-06" db="EMBL/GenBank/DDBJ databases">
        <title>First high quality genome sequence of Plasmodium coatneyi using continuous long reads from single molecule, real-time sequencing.</title>
        <authorList>
            <person name="Chien J.-T."/>
            <person name="Pakala S.B."/>
            <person name="Geraldo J.A."/>
            <person name="Lapp S.A."/>
            <person name="Barnwell J.W."/>
            <person name="Kissinger J.C."/>
            <person name="Galinski M.R."/>
            <person name="Humphrey J.C."/>
        </authorList>
    </citation>
    <scope>NUCLEOTIDE SEQUENCE [LARGE SCALE GENOMIC DNA]</scope>
    <source>
        <strain evidence="3">Hackeri</strain>
    </source>
</reference>
<organism evidence="2 3">
    <name type="scientific">Plasmodium coatneyi</name>
    <dbReference type="NCBI Taxonomy" id="208452"/>
    <lineage>
        <taxon>Eukaryota</taxon>
        <taxon>Sar</taxon>
        <taxon>Alveolata</taxon>
        <taxon>Apicomplexa</taxon>
        <taxon>Aconoidasida</taxon>
        <taxon>Haemosporida</taxon>
        <taxon>Plasmodiidae</taxon>
        <taxon>Plasmodium</taxon>
    </lineage>
</organism>
<accession>A0A1B1E1E9</accession>
<evidence type="ECO:0000256" key="1">
    <source>
        <dbReference type="SAM" id="MobiDB-lite"/>
    </source>
</evidence>
<sequence length="529" mass="60178">MNSVSIKDVRDYFSVRLSLFTVFKCGHGSDVQGRSKRRSHGAKDRAVSPGEAASSPPGEDANDKAKNIAITVSALNGEDKMVLLRKMKRLEKFKYLQRKRKKKHLSMPLDGKERIRPGRGNSKRRVPPIQSKGATARVRAGLTSGAGSKSNQNRRREPRDSKYVNEEKILSDEFEVICYFLMDKEFYSHPVSVRCAAPGRRKSHRARQLSDKSVNHLGEDLRRCTRIKKDECQNYDDRIAEDMAQMLLTQDRNSFALGKRETGEGEQLCENPMGCNNLSSGGEPPAGASVKCDSSRDNHSDDSPEEDSTMIPRNRKAKAIRRNLYTINRTVNYPIRHSQLSPDSYVFFLIQHRKKKYQKFYSYCRVFSPSGVIKQGLQIKKLYHLGRKEKVQDVITSVLRKKIAHVDDNNSRRGTSYQGIISFLQENSVYRDLLCLYRRPRNGSVHMRRRQVSGGVLSGTSSERGSHHSILPLREEKKQRNIFKRVYEGDGMGDQDGILIVPNDTTSPYALQEEETLLLDSEVSAFTSR</sequence>
<keyword evidence="2" id="KW-0808">Transferase</keyword>
<dbReference type="KEGG" id="pcot:PCOAH_00030110"/>
<dbReference type="RefSeq" id="XP_019915400.1">
    <property type="nucleotide sequence ID" value="XM_020059813.1"/>
</dbReference>
<dbReference type="VEuPathDB" id="PlasmoDB:PCOAH_00030110"/>
<dbReference type="AlphaFoldDB" id="A0A1B1E1E9"/>
<keyword evidence="3" id="KW-1185">Reference proteome</keyword>
<evidence type="ECO:0000313" key="3">
    <source>
        <dbReference type="Proteomes" id="UP000092716"/>
    </source>
</evidence>
<name>A0A1B1E1E9_9APIC</name>
<gene>
    <name evidence="2" type="ORF">PCOAH_00030110</name>
</gene>